<dbReference type="InParanoid" id="A0A1Y2AT21"/>
<dbReference type="Proteomes" id="UP000193986">
    <property type="component" value="Unassembled WGS sequence"/>
</dbReference>
<dbReference type="OrthoDB" id="2735536at2759"/>
<dbReference type="Pfam" id="PF01370">
    <property type="entry name" value="Epimerase"/>
    <property type="match status" value="1"/>
</dbReference>
<gene>
    <name evidence="4" type="ORF">BCR39DRAFT_544091</name>
</gene>
<dbReference type="STRING" id="71784.A0A1Y2AT21"/>
<feature type="domain" description="NAD-dependent epimerase/dehydratase" evidence="3">
    <location>
        <begin position="45"/>
        <end position="289"/>
    </location>
</feature>
<protein>
    <recommendedName>
        <fullName evidence="3">NAD-dependent epimerase/dehydratase domain-containing protein</fullName>
    </recommendedName>
</protein>
<evidence type="ECO:0000313" key="4">
    <source>
        <dbReference type="EMBL" id="ORY25440.1"/>
    </source>
</evidence>
<dbReference type="InterPro" id="IPR001509">
    <property type="entry name" value="Epimerase_deHydtase"/>
</dbReference>
<sequence length="373" mass="41839">MRRTSNVRYRTTTMYSLYESTITDRSAQPHTHFEMARAIPKDSLILVTGVNGYIGSHVADQLLQAGYRVRGTTRDLEKVKALKQYWETEHGPGRLEVVVVKDMAHEGAFDEAVKGVAGIAHTASNMTFSPDPNKVIPEVLAGINNILQSAASEPSIKRFVYTSSSTAAVHPKPNEEFTITTDSWNEEDVEKAWAPAPYEAERAVAVYSASKVEGEKALWKFVKDYKPHFVCNAVLPNSNFGKILVKGQPASSASFIQAIYYGNITEGVRSFTPQWFVDVQDTGRLHVAALIDQTVENERIFAFSEPFNWNDVLRHLRALRPDHKFVDDFCDDNIRDRSKVQNERGAELLKTFGRPGWTSLKESLKNLLDSQGL</sequence>
<organism evidence="4 5">
    <name type="scientific">Naematelia encephala</name>
    <dbReference type="NCBI Taxonomy" id="71784"/>
    <lineage>
        <taxon>Eukaryota</taxon>
        <taxon>Fungi</taxon>
        <taxon>Dikarya</taxon>
        <taxon>Basidiomycota</taxon>
        <taxon>Agaricomycotina</taxon>
        <taxon>Tremellomycetes</taxon>
        <taxon>Tremellales</taxon>
        <taxon>Naemateliaceae</taxon>
        <taxon>Naematelia</taxon>
    </lineage>
</organism>
<dbReference type="Gene3D" id="3.40.50.720">
    <property type="entry name" value="NAD(P)-binding Rossmann-like Domain"/>
    <property type="match status" value="1"/>
</dbReference>
<evidence type="ECO:0000256" key="2">
    <source>
        <dbReference type="ARBA" id="ARBA00023445"/>
    </source>
</evidence>
<evidence type="ECO:0000259" key="3">
    <source>
        <dbReference type="Pfam" id="PF01370"/>
    </source>
</evidence>
<dbReference type="AlphaFoldDB" id="A0A1Y2AT21"/>
<dbReference type="PANTHER" id="PTHR10366">
    <property type="entry name" value="NAD DEPENDENT EPIMERASE/DEHYDRATASE"/>
    <property type="match status" value="1"/>
</dbReference>
<keyword evidence="5" id="KW-1185">Reference proteome</keyword>
<dbReference type="PANTHER" id="PTHR10366:SF562">
    <property type="entry name" value="ALDEHYDE REDUCTASE II (AFU_ORTHOLOGUE AFUA_1G11360)"/>
    <property type="match status" value="1"/>
</dbReference>
<evidence type="ECO:0000313" key="5">
    <source>
        <dbReference type="Proteomes" id="UP000193986"/>
    </source>
</evidence>
<dbReference type="InterPro" id="IPR036291">
    <property type="entry name" value="NAD(P)-bd_dom_sf"/>
</dbReference>
<comment type="caution">
    <text evidence="4">The sequence shown here is derived from an EMBL/GenBank/DDBJ whole genome shotgun (WGS) entry which is preliminary data.</text>
</comment>
<dbReference type="FunFam" id="3.40.50.720:FF:000426">
    <property type="entry name" value="Aldehyde reductase 2"/>
    <property type="match status" value="1"/>
</dbReference>
<name>A0A1Y2AT21_9TREE</name>
<dbReference type="InterPro" id="IPR050425">
    <property type="entry name" value="NAD(P)_dehydrat-like"/>
</dbReference>
<proteinExistence type="inferred from homology"/>
<evidence type="ECO:0000256" key="1">
    <source>
        <dbReference type="ARBA" id="ARBA00023002"/>
    </source>
</evidence>
<dbReference type="EMBL" id="MCFC01000057">
    <property type="protein sequence ID" value="ORY25440.1"/>
    <property type="molecule type" value="Genomic_DNA"/>
</dbReference>
<dbReference type="GO" id="GO:0016616">
    <property type="term" value="F:oxidoreductase activity, acting on the CH-OH group of donors, NAD or NADP as acceptor"/>
    <property type="evidence" value="ECO:0007669"/>
    <property type="project" value="TreeGrafter"/>
</dbReference>
<dbReference type="SUPFAM" id="SSF51735">
    <property type="entry name" value="NAD(P)-binding Rossmann-fold domains"/>
    <property type="match status" value="1"/>
</dbReference>
<reference evidence="4 5" key="1">
    <citation type="submission" date="2016-07" db="EMBL/GenBank/DDBJ databases">
        <title>Pervasive Adenine N6-methylation of Active Genes in Fungi.</title>
        <authorList>
            <consortium name="DOE Joint Genome Institute"/>
            <person name="Mondo S.J."/>
            <person name="Dannebaum R.O."/>
            <person name="Kuo R.C."/>
            <person name="Labutti K."/>
            <person name="Haridas S."/>
            <person name="Kuo A."/>
            <person name="Salamov A."/>
            <person name="Ahrendt S.R."/>
            <person name="Lipzen A."/>
            <person name="Sullivan W."/>
            <person name="Andreopoulos W.B."/>
            <person name="Clum A."/>
            <person name="Lindquist E."/>
            <person name="Daum C."/>
            <person name="Ramamoorthy G.K."/>
            <person name="Gryganskyi A."/>
            <person name="Culley D."/>
            <person name="Magnuson J.K."/>
            <person name="James T.Y."/>
            <person name="O'Malley M.A."/>
            <person name="Stajich J.E."/>
            <person name="Spatafora J.W."/>
            <person name="Visel A."/>
            <person name="Grigoriev I.V."/>
        </authorList>
    </citation>
    <scope>NUCLEOTIDE SEQUENCE [LARGE SCALE GENOMIC DNA]</scope>
    <source>
        <strain evidence="4 5">68-887.2</strain>
    </source>
</reference>
<accession>A0A1Y2AT21</accession>
<comment type="similarity">
    <text evidence="2">Belongs to the NAD(P)-dependent epimerase/dehydratase family. Dihydroflavonol-4-reductase subfamily.</text>
</comment>
<keyword evidence="1" id="KW-0560">Oxidoreductase</keyword>